<evidence type="ECO:0000313" key="1">
    <source>
        <dbReference type="EMBL" id="NEW45374.1"/>
    </source>
</evidence>
<dbReference type="Proteomes" id="UP000468928">
    <property type="component" value="Unassembled WGS sequence"/>
</dbReference>
<dbReference type="AlphaFoldDB" id="A0A6P1D7U4"/>
<protein>
    <recommendedName>
        <fullName evidence="3">DUF2867 domain-containing protein</fullName>
    </recommendedName>
</protein>
<organism evidence="1 2">
    <name type="scientific">Nocardia cyriacigeorgica</name>
    <dbReference type="NCBI Taxonomy" id="135487"/>
    <lineage>
        <taxon>Bacteria</taxon>
        <taxon>Bacillati</taxon>
        <taxon>Actinomycetota</taxon>
        <taxon>Actinomycetes</taxon>
        <taxon>Mycobacteriales</taxon>
        <taxon>Nocardiaceae</taxon>
        <taxon>Nocardia</taxon>
    </lineage>
</organism>
<evidence type="ECO:0008006" key="3">
    <source>
        <dbReference type="Google" id="ProtNLM"/>
    </source>
</evidence>
<name>A0A6P1D7U4_9NOCA</name>
<evidence type="ECO:0000313" key="2">
    <source>
        <dbReference type="Proteomes" id="UP000468928"/>
    </source>
</evidence>
<proteinExistence type="predicted"/>
<reference evidence="1 2" key="1">
    <citation type="submission" date="2020-01" db="EMBL/GenBank/DDBJ databases">
        <title>Genetics and antimicrobial susceptibilities of Nocardia species isolated from the soil; a comparison with species isolated from humans.</title>
        <authorList>
            <person name="Carrasco G."/>
            <person name="Monzon S."/>
            <person name="Sansegundo M."/>
            <person name="Garcia E."/>
            <person name="Garrido N."/>
            <person name="Medina M.J."/>
            <person name="Villalon P."/>
            <person name="Ramirez-Arocha A.C."/>
            <person name="Jimenez P."/>
            <person name="Cuesta I."/>
            <person name="Valdezate S."/>
        </authorList>
    </citation>
    <scope>NUCLEOTIDE SEQUENCE [LARGE SCALE GENOMIC DNA]</scope>
    <source>
        <strain evidence="1 2">CNM20110639</strain>
    </source>
</reference>
<sequence>MERLPYIDEHARSVDANRDRTWKTLLKVVCKDPADPSTVPSGFALDAIDPPHRLSLAGAHRFSRYTLTFELDDRGPRHTVVRARTRAEFPGVGGAVYRALVIGSGGHELVVRRMLRRIAAAS</sequence>
<accession>A0A6P1D7U4</accession>
<dbReference type="SUPFAM" id="SSF55961">
    <property type="entry name" value="Bet v1-like"/>
    <property type="match status" value="1"/>
</dbReference>
<comment type="caution">
    <text evidence="1">The sequence shown here is derived from an EMBL/GenBank/DDBJ whole genome shotgun (WGS) entry which is preliminary data.</text>
</comment>
<dbReference type="EMBL" id="JAAGUZ010000030">
    <property type="protein sequence ID" value="NEW45374.1"/>
    <property type="molecule type" value="Genomic_DNA"/>
</dbReference>
<gene>
    <name evidence="1" type="ORF">GV789_13045</name>
</gene>